<evidence type="ECO:0000256" key="3">
    <source>
        <dbReference type="ARBA" id="ARBA00022448"/>
    </source>
</evidence>
<evidence type="ECO:0000256" key="5">
    <source>
        <dbReference type="ARBA" id="ARBA00023121"/>
    </source>
</evidence>
<evidence type="ECO:0000256" key="4">
    <source>
        <dbReference type="ARBA" id="ARBA00022490"/>
    </source>
</evidence>
<dbReference type="Ensembl" id="ENSECRT00000022821.1">
    <property type="protein sequence ID" value="ENSECRP00000022347.1"/>
    <property type="gene ID" value="ENSECRG00000015113.1"/>
</dbReference>
<dbReference type="InterPro" id="IPR031259">
    <property type="entry name" value="ILBP"/>
</dbReference>
<comment type="subcellular location">
    <subcellularLocation>
        <location evidence="1">Cytoplasm</location>
    </subcellularLocation>
</comment>
<evidence type="ECO:0000259" key="6">
    <source>
        <dbReference type="PROSITE" id="PS00214"/>
    </source>
</evidence>
<dbReference type="PANTHER" id="PTHR11955">
    <property type="entry name" value="FATTY ACID BINDING PROTEIN"/>
    <property type="match status" value="1"/>
</dbReference>
<dbReference type="PROSITE" id="PS00214">
    <property type="entry name" value="FABP"/>
    <property type="match status" value="1"/>
</dbReference>
<accession>A0A8C4SUC9</accession>
<dbReference type="PRINTS" id="PR00178">
    <property type="entry name" value="FATTYACIDBP"/>
</dbReference>
<keyword evidence="4" id="KW-0963">Cytoplasm</keyword>
<comment type="similarity">
    <text evidence="2">Belongs to the calycin superfamily. Fatty-acid binding protein (FABP) family.</text>
</comment>
<dbReference type="GeneID" id="114665119"/>
<dbReference type="GeneTree" id="ENSGT00940000164147"/>
<reference evidence="7" key="2">
    <citation type="submission" date="2025-08" db="UniProtKB">
        <authorList>
            <consortium name="Ensembl"/>
        </authorList>
    </citation>
    <scope>IDENTIFICATION</scope>
</reference>
<dbReference type="FunFam" id="2.40.128.20:FF:000006">
    <property type="entry name" value="Fatty acid-binding protein, liver"/>
    <property type="match status" value="1"/>
</dbReference>
<name>A0A8C4SUC9_ERPCA</name>
<feature type="domain" description="Cytosolic fatty-acid binding proteins" evidence="6">
    <location>
        <begin position="5"/>
        <end position="22"/>
    </location>
</feature>
<dbReference type="InterPro" id="IPR000463">
    <property type="entry name" value="Fatty_acid-bd"/>
</dbReference>
<protein>
    <submittedName>
        <fullName evidence="7">Fatty acid binding protein 10a, liver basic</fullName>
    </submittedName>
</protein>
<dbReference type="OrthoDB" id="8501868at2759"/>
<evidence type="ECO:0000313" key="7">
    <source>
        <dbReference type="Ensembl" id="ENSECRP00000022347.1"/>
    </source>
</evidence>
<dbReference type="Proteomes" id="UP000694620">
    <property type="component" value="Chromosome 14"/>
</dbReference>
<proteinExistence type="inferred from homology"/>
<dbReference type="GO" id="GO:0005737">
    <property type="term" value="C:cytoplasm"/>
    <property type="evidence" value="ECO:0007669"/>
    <property type="project" value="UniProtKB-SubCell"/>
</dbReference>
<reference evidence="7" key="1">
    <citation type="submission" date="2021-06" db="EMBL/GenBank/DDBJ databases">
        <authorList>
            <consortium name="Wellcome Sanger Institute Data Sharing"/>
        </authorList>
    </citation>
    <scope>NUCLEOTIDE SEQUENCE [LARGE SCALE GENOMIC DNA]</scope>
</reference>
<reference evidence="7" key="3">
    <citation type="submission" date="2025-09" db="UniProtKB">
        <authorList>
            <consortium name="Ensembl"/>
        </authorList>
    </citation>
    <scope>IDENTIFICATION</scope>
</reference>
<organism evidence="7 8">
    <name type="scientific">Erpetoichthys calabaricus</name>
    <name type="common">Rope fish</name>
    <name type="synonym">Calamoichthys calabaricus</name>
    <dbReference type="NCBI Taxonomy" id="27687"/>
    <lineage>
        <taxon>Eukaryota</taxon>
        <taxon>Metazoa</taxon>
        <taxon>Chordata</taxon>
        <taxon>Craniata</taxon>
        <taxon>Vertebrata</taxon>
        <taxon>Euteleostomi</taxon>
        <taxon>Actinopterygii</taxon>
        <taxon>Polypteriformes</taxon>
        <taxon>Polypteridae</taxon>
        <taxon>Erpetoichthys</taxon>
    </lineage>
</organism>
<keyword evidence="8" id="KW-1185">Reference proteome</keyword>
<dbReference type="AlphaFoldDB" id="A0A8C4SUC9"/>
<gene>
    <name evidence="7" type="primary">fabp10a</name>
</gene>
<dbReference type="SUPFAM" id="SSF50814">
    <property type="entry name" value="Lipocalins"/>
    <property type="match status" value="1"/>
</dbReference>
<keyword evidence="3" id="KW-0813">Transport</keyword>
<evidence type="ECO:0000256" key="2">
    <source>
        <dbReference type="ARBA" id="ARBA00008390"/>
    </source>
</evidence>
<evidence type="ECO:0000256" key="1">
    <source>
        <dbReference type="ARBA" id="ARBA00004496"/>
    </source>
</evidence>
<sequence length="126" mass="14066">MAFNGTWQVYQQENFEDFLHSIGLAEDVIKKAKDVKPIIEIHQDGNNFVVTSKTPHQSNTNSFTIGKEADITAMGGKKFKCTINMDGGKLVCQTDKFSHISEIQGNEMTEKITIGSTTLVRKSRKV</sequence>
<dbReference type="Gene3D" id="2.40.128.20">
    <property type="match status" value="1"/>
</dbReference>
<evidence type="ECO:0000313" key="8">
    <source>
        <dbReference type="Proteomes" id="UP000694620"/>
    </source>
</evidence>
<dbReference type="RefSeq" id="XP_028675354.1">
    <property type="nucleotide sequence ID" value="XM_028819521.2"/>
</dbReference>
<keyword evidence="5" id="KW-0446">Lipid-binding</keyword>
<dbReference type="Pfam" id="PF14651">
    <property type="entry name" value="Lipocalin_7"/>
    <property type="match status" value="1"/>
</dbReference>
<dbReference type="GO" id="GO:0008289">
    <property type="term" value="F:lipid binding"/>
    <property type="evidence" value="ECO:0007669"/>
    <property type="project" value="UniProtKB-KW"/>
</dbReference>
<dbReference type="InterPro" id="IPR012674">
    <property type="entry name" value="Calycin"/>
</dbReference>